<reference evidence="1" key="1">
    <citation type="submission" date="2020-12" db="EMBL/GenBank/DDBJ databases">
        <title>Paenibacillus polymyxa LMG 27872: a double-edged sword.</title>
        <authorList>
            <person name="Langendries S."/>
            <person name="Garcia Mendez S."/>
            <person name="Beirinckx S."/>
            <person name="Viaene T."/>
            <person name="Baeyen S."/>
            <person name="Goeminne G."/>
            <person name="Willems A."/>
            <person name="Debode J."/>
            <person name="Goormachtig S."/>
        </authorList>
    </citation>
    <scope>NUCLEOTIDE SEQUENCE</scope>
    <source>
        <strain evidence="1">LMG 27872</strain>
    </source>
</reference>
<proteinExistence type="predicted"/>
<accession>A0A8I1IS12</accession>
<dbReference type="RefSeq" id="WP_165144791.1">
    <property type="nucleotide sequence ID" value="NZ_JAEHFQ010000001.1"/>
</dbReference>
<gene>
    <name evidence="1" type="ORF">JDW19_02495</name>
</gene>
<evidence type="ECO:0000313" key="1">
    <source>
        <dbReference type="EMBL" id="MBM0631998.1"/>
    </source>
</evidence>
<sequence length="66" mass="7412">MSPSGVKEGQTYHNGKGEKRTVILIGNRVGKDGELYYKKEHVRGWYLMTLVGFARWAKGEVSALGR</sequence>
<dbReference type="EMBL" id="JAEHFQ010000001">
    <property type="protein sequence ID" value="MBM0631998.1"/>
    <property type="molecule type" value="Genomic_DNA"/>
</dbReference>
<name>A0A8I1IS12_PAEPO</name>
<comment type="caution">
    <text evidence="1">The sequence shown here is derived from an EMBL/GenBank/DDBJ whole genome shotgun (WGS) entry which is preliminary data.</text>
</comment>
<dbReference type="Proteomes" id="UP000650605">
    <property type="component" value="Unassembled WGS sequence"/>
</dbReference>
<evidence type="ECO:0000313" key="2">
    <source>
        <dbReference type="Proteomes" id="UP000650605"/>
    </source>
</evidence>
<organism evidence="1 2">
    <name type="scientific">Paenibacillus polymyxa</name>
    <name type="common">Bacillus polymyxa</name>
    <dbReference type="NCBI Taxonomy" id="1406"/>
    <lineage>
        <taxon>Bacteria</taxon>
        <taxon>Bacillati</taxon>
        <taxon>Bacillota</taxon>
        <taxon>Bacilli</taxon>
        <taxon>Bacillales</taxon>
        <taxon>Paenibacillaceae</taxon>
        <taxon>Paenibacillus</taxon>
    </lineage>
</organism>
<dbReference type="AlphaFoldDB" id="A0A8I1IS12"/>
<protein>
    <submittedName>
        <fullName evidence="1">Uncharacterized protein</fullName>
    </submittedName>
</protein>